<dbReference type="HOGENOM" id="CLU_1162421_0_0_1"/>
<evidence type="ECO:0000256" key="2">
    <source>
        <dbReference type="ARBA" id="ARBA00022737"/>
    </source>
</evidence>
<dbReference type="EMBL" id="JH431353">
    <property type="status" value="NOT_ANNOTATED_CDS"/>
    <property type="molecule type" value="Genomic_DNA"/>
</dbReference>
<dbReference type="STRING" id="126957.T1IRD2"/>
<dbReference type="PANTHER" id="PTHR19229">
    <property type="entry name" value="ATP-BINDING CASSETTE TRANSPORTER SUBFAMILY A ABCA"/>
    <property type="match status" value="1"/>
</dbReference>
<dbReference type="AlphaFoldDB" id="T1IRD2"/>
<dbReference type="GO" id="GO:0016887">
    <property type="term" value="F:ATP hydrolysis activity"/>
    <property type="evidence" value="ECO:0007669"/>
    <property type="project" value="InterPro"/>
</dbReference>
<accession>T1IRD2</accession>
<protein>
    <recommendedName>
        <fullName evidence="3">ABC transporter domain-containing protein</fullName>
    </recommendedName>
</protein>
<dbReference type="InterPro" id="IPR026082">
    <property type="entry name" value="ABCA"/>
</dbReference>
<dbReference type="GO" id="GO:0005319">
    <property type="term" value="F:lipid transporter activity"/>
    <property type="evidence" value="ECO:0007669"/>
    <property type="project" value="TreeGrafter"/>
</dbReference>
<dbReference type="GO" id="GO:0016020">
    <property type="term" value="C:membrane"/>
    <property type="evidence" value="ECO:0007669"/>
    <property type="project" value="InterPro"/>
</dbReference>
<proteinExistence type="predicted"/>
<evidence type="ECO:0000259" key="3">
    <source>
        <dbReference type="Pfam" id="PF00005"/>
    </source>
</evidence>
<dbReference type="GO" id="GO:0005524">
    <property type="term" value="F:ATP binding"/>
    <property type="evidence" value="ECO:0007669"/>
    <property type="project" value="InterPro"/>
</dbReference>
<dbReference type="SUPFAM" id="SSF52540">
    <property type="entry name" value="P-loop containing nucleoside triphosphate hydrolases"/>
    <property type="match status" value="2"/>
</dbReference>
<reference evidence="5" key="1">
    <citation type="submission" date="2011-05" db="EMBL/GenBank/DDBJ databases">
        <authorList>
            <person name="Richards S.R."/>
            <person name="Qu J."/>
            <person name="Jiang H."/>
            <person name="Jhangiani S.N."/>
            <person name="Agravi P."/>
            <person name="Goodspeed R."/>
            <person name="Gross S."/>
            <person name="Mandapat C."/>
            <person name="Jackson L."/>
            <person name="Mathew T."/>
            <person name="Pu L."/>
            <person name="Thornton R."/>
            <person name="Saada N."/>
            <person name="Wilczek-Boney K.B."/>
            <person name="Lee S."/>
            <person name="Kovar C."/>
            <person name="Wu Y."/>
            <person name="Scherer S.E."/>
            <person name="Worley K.C."/>
            <person name="Muzny D.M."/>
            <person name="Gibbs R."/>
        </authorList>
    </citation>
    <scope>NUCLEOTIDE SEQUENCE</scope>
    <source>
        <strain evidence="5">Brora</strain>
    </source>
</reference>
<feature type="domain" description="ABC transporter" evidence="3">
    <location>
        <begin position="67"/>
        <end position="125"/>
    </location>
</feature>
<dbReference type="EnsemblMetazoa" id="SMAR003620-RA">
    <property type="protein sequence ID" value="SMAR003620-PA"/>
    <property type="gene ID" value="SMAR003620"/>
</dbReference>
<keyword evidence="2" id="KW-0677">Repeat</keyword>
<dbReference type="PANTHER" id="PTHR19229:SF36">
    <property type="entry name" value="ATP-BINDING CASSETTE SUB-FAMILY A MEMBER 2"/>
    <property type="match status" value="1"/>
</dbReference>
<keyword evidence="1" id="KW-0813">Transport</keyword>
<dbReference type="Pfam" id="PF00005">
    <property type="entry name" value="ABC_tran"/>
    <property type="match status" value="2"/>
</dbReference>
<dbReference type="Gene3D" id="3.40.50.300">
    <property type="entry name" value="P-loop containing nucleotide triphosphate hydrolases"/>
    <property type="match status" value="3"/>
</dbReference>
<dbReference type="InterPro" id="IPR003439">
    <property type="entry name" value="ABC_transporter-like_ATP-bd"/>
</dbReference>
<organism evidence="4 5">
    <name type="scientific">Strigamia maritima</name>
    <name type="common">European centipede</name>
    <name type="synonym">Geophilus maritimus</name>
    <dbReference type="NCBI Taxonomy" id="126957"/>
    <lineage>
        <taxon>Eukaryota</taxon>
        <taxon>Metazoa</taxon>
        <taxon>Ecdysozoa</taxon>
        <taxon>Arthropoda</taxon>
        <taxon>Myriapoda</taxon>
        <taxon>Chilopoda</taxon>
        <taxon>Pleurostigmophora</taxon>
        <taxon>Geophilomorpha</taxon>
        <taxon>Linotaeniidae</taxon>
        <taxon>Strigamia</taxon>
    </lineage>
</organism>
<dbReference type="Proteomes" id="UP000014500">
    <property type="component" value="Unassembled WGS sequence"/>
</dbReference>
<dbReference type="GO" id="GO:0140359">
    <property type="term" value="F:ABC-type transporter activity"/>
    <property type="evidence" value="ECO:0007669"/>
    <property type="project" value="InterPro"/>
</dbReference>
<evidence type="ECO:0000256" key="1">
    <source>
        <dbReference type="ARBA" id="ARBA00022448"/>
    </source>
</evidence>
<dbReference type="InterPro" id="IPR027417">
    <property type="entry name" value="P-loop_NTPase"/>
</dbReference>
<reference evidence="4" key="2">
    <citation type="submission" date="2015-02" db="UniProtKB">
        <authorList>
            <consortium name="EnsemblMetazoa"/>
        </authorList>
    </citation>
    <scope>IDENTIFICATION</scope>
</reference>
<dbReference type="OMA" id="FTESMHA"/>
<dbReference type="PhylomeDB" id="T1IRD2"/>
<sequence length="239" mass="26282">MKAVNKLSFGVDNGTCFGLLGINEAGKTTTFRLLTGDLLIDSGNVIIQGSSIKRNKLKGRLRQNSVNKLSFGVDNGTCFGLLGINEAGKTTTFRLLTGDLLIDSGNVIIQGSSIKRNKLKGRRRQNSLSAALAFIGQPLVVFLDEPTTGVDPVARRKVWNMIKELINGGTASMEECEVLCSRIGIMVKGQFKCLGRIQYLKNKFSQGYTILAKLKTTRYQSEGVRGFYRRQVAECRPPR</sequence>
<evidence type="ECO:0000313" key="5">
    <source>
        <dbReference type="Proteomes" id="UP000014500"/>
    </source>
</evidence>
<evidence type="ECO:0000313" key="4">
    <source>
        <dbReference type="EnsemblMetazoa" id="SMAR003620-PA"/>
    </source>
</evidence>
<feature type="domain" description="ABC transporter" evidence="3">
    <location>
        <begin position="5"/>
        <end position="58"/>
    </location>
</feature>
<keyword evidence="5" id="KW-1185">Reference proteome</keyword>
<dbReference type="eggNOG" id="KOG0059">
    <property type="taxonomic scope" value="Eukaryota"/>
</dbReference>
<name>T1IRD2_STRMM</name>